<evidence type="ECO:0000256" key="2">
    <source>
        <dbReference type="SAM" id="Phobius"/>
    </source>
</evidence>
<organism evidence="4 5">
    <name type="scientific">Octodon degus</name>
    <name type="common">Degu</name>
    <name type="synonym">Sciurus degus</name>
    <dbReference type="NCBI Taxonomy" id="10160"/>
    <lineage>
        <taxon>Eukaryota</taxon>
        <taxon>Metazoa</taxon>
        <taxon>Chordata</taxon>
        <taxon>Craniata</taxon>
        <taxon>Vertebrata</taxon>
        <taxon>Euteleostomi</taxon>
        <taxon>Mammalia</taxon>
        <taxon>Eutheria</taxon>
        <taxon>Euarchontoglires</taxon>
        <taxon>Glires</taxon>
        <taxon>Rodentia</taxon>
        <taxon>Hystricomorpha</taxon>
        <taxon>Octodontidae</taxon>
        <taxon>Octodon</taxon>
    </lineage>
</organism>
<dbReference type="GeneID" id="101575013"/>
<gene>
    <name evidence="5" type="primary">CUNH5orf15</name>
</gene>
<accession>A0A6P3VA70</accession>
<keyword evidence="3" id="KW-0732">Signal</keyword>
<protein>
    <submittedName>
        <fullName evidence="5">Keratinocyte-associated transmembrane protein 2 isoform X1</fullName>
    </submittedName>
</protein>
<dbReference type="Proteomes" id="UP000515203">
    <property type="component" value="Unplaced"/>
</dbReference>
<feature type="region of interest" description="Disordered" evidence="1">
    <location>
        <begin position="68"/>
        <end position="175"/>
    </location>
</feature>
<dbReference type="CTD" id="102288963"/>
<sequence length="268" mass="29133">MAATALGRMRGAVPAKLLSGSGMPAPAGLARPLVLALLALVLTPDMSAAQLENQTVLTLITSTNALRHENQTTPSASPVSTTFPAPAGTEKSTEAPAASRPSPSPSLRPEAAVDPEAPGLEEEDEEEGEELLIPNSPESPGRDPLDNGDYGEGEADYNWTPSPRDEEQEEALEERGSYVEIAQSVSAFKSPPSNVEGEDSHFFFHLIIFAFCIAVVYVTYHNKRKIFLLVQSRKWRDGLCSKTVEYHRLDQNVHEAMPSLKITNDYIF</sequence>
<feature type="transmembrane region" description="Helical" evidence="2">
    <location>
        <begin position="202"/>
        <end position="220"/>
    </location>
</feature>
<evidence type="ECO:0000313" key="5">
    <source>
        <dbReference type="RefSeq" id="XP_012369760.2"/>
    </source>
</evidence>
<feature type="compositionally biased region" description="Acidic residues" evidence="1">
    <location>
        <begin position="119"/>
        <end position="130"/>
    </location>
</feature>
<feature type="signal peptide" evidence="3">
    <location>
        <begin position="1"/>
        <end position="48"/>
    </location>
</feature>
<keyword evidence="2" id="KW-0472">Membrane</keyword>
<keyword evidence="4" id="KW-1185">Reference proteome</keyword>
<proteinExistence type="predicted"/>
<evidence type="ECO:0000256" key="1">
    <source>
        <dbReference type="SAM" id="MobiDB-lite"/>
    </source>
</evidence>
<dbReference type="PANTHER" id="PTHR16502">
    <property type="entry name" value="KERATINOCYTE-ASSOCIATED TRANSMEMBRANE PROTEIN 2"/>
    <property type="match status" value="1"/>
</dbReference>
<dbReference type="PANTHER" id="PTHR16502:SF0">
    <property type="entry name" value="KERATINOCYTE-ASSOCIATED TRANSMEMBRANE PROTEIN 2"/>
    <property type="match status" value="1"/>
</dbReference>
<feature type="chain" id="PRO_5028409558" evidence="3">
    <location>
        <begin position="49"/>
        <end position="268"/>
    </location>
</feature>
<keyword evidence="2 5" id="KW-0812">Transmembrane</keyword>
<keyword evidence="2" id="KW-1133">Transmembrane helix</keyword>
<evidence type="ECO:0000313" key="4">
    <source>
        <dbReference type="Proteomes" id="UP000515203"/>
    </source>
</evidence>
<dbReference type="FunCoup" id="A0A6P3VA70">
    <property type="interactions" value="124"/>
</dbReference>
<dbReference type="AlphaFoldDB" id="A0A6P3VA70"/>
<name>A0A6P3VA70_OCTDE</name>
<reference evidence="5" key="1">
    <citation type="submission" date="2025-08" db="UniProtKB">
        <authorList>
            <consortium name="RefSeq"/>
        </authorList>
    </citation>
    <scope>IDENTIFICATION</scope>
</reference>
<dbReference type="RefSeq" id="XP_012369760.2">
    <property type="nucleotide sequence ID" value="XM_012514306.2"/>
</dbReference>
<dbReference type="Pfam" id="PF17818">
    <property type="entry name" value="KCT2"/>
    <property type="match status" value="1"/>
</dbReference>
<dbReference type="InterPro" id="IPR037645">
    <property type="entry name" value="KCT2"/>
</dbReference>
<dbReference type="InParanoid" id="A0A6P3VA70"/>
<feature type="compositionally biased region" description="Polar residues" evidence="1">
    <location>
        <begin position="68"/>
        <end position="83"/>
    </location>
</feature>
<dbReference type="OrthoDB" id="5846619at2759"/>
<evidence type="ECO:0000256" key="3">
    <source>
        <dbReference type="SAM" id="SignalP"/>
    </source>
</evidence>
<feature type="compositionally biased region" description="Low complexity" evidence="1">
    <location>
        <begin position="94"/>
        <end position="118"/>
    </location>
</feature>